<feature type="region of interest" description="Disordered" evidence="1">
    <location>
        <begin position="8"/>
        <end position="41"/>
    </location>
</feature>
<evidence type="ECO:0000256" key="1">
    <source>
        <dbReference type="SAM" id="MobiDB-lite"/>
    </source>
</evidence>
<reference evidence="3" key="1">
    <citation type="journal article" date="2013" name="Nature">
        <title>Draft genome of the wheat A-genome progenitor Triticum urartu.</title>
        <authorList>
            <person name="Ling H.Q."/>
            <person name="Zhao S."/>
            <person name="Liu D."/>
            <person name="Wang J."/>
            <person name="Sun H."/>
            <person name="Zhang C."/>
            <person name="Fan H."/>
            <person name="Li D."/>
            <person name="Dong L."/>
            <person name="Tao Y."/>
            <person name="Gao C."/>
            <person name="Wu H."/>
            <person name="Li Y."/>
            <person name="Cui Y."/>
            <person name="Guo X."/>
            <person name="Zheng S."/>
            <person name="Wang B."/>
            <person name="Yu K."/>
            <person name="Liang Q."/>
            <person name="Yang W."/>
            <person name="Lou X."/>
            <person name="Chen J."/>
            <person name="Feng M."/>
            <person name="Jian J."/>
            <person name="Zhang X."/>
            <person name="Luo G."/>
            <person name="Jiang Y."/>
            <person name="Liu J."/>
            <person name="Wang Z."/>
            <person name="Sha Y."/>
            <person name="Zhang B."/>
            <person name="Wu H."/>
            <person name="Tang D."/>
            <person name="Shen Q."/>
            <person name="Xue P."/>
            <person name="Zou S."/>
            <person name="Wang X."/>
            <person name="Liu X."/>
            <person name="Wang F."/>
            <person name="Yang Y."/>
            <person name="An X."/>
            <person name="Dong Z."/>
            <person name="Zhang K."/>
            <person name="Zhang X."/>
            <person name="Luo M.C."/>
            <person name="Dvorak J."/>
            <person name="Tong Y."/>
            <person name="Wang J."/>
            <person name="Yang H."/>
            <person name="Li Z."/>
            <person name="Wang D."/>
            <person name="Zhang A."/>
            <person name="Wang J."/>
        </authorList>
    </citation>
    <scope>NUCLEOTIDE SEQUENCE</scope>
    <source>
        <strain evidence="3">cv. G1812</strain>
    </source>
</reference>
<dbReference type="Proteomes" id="UP000015106">
    <property type="component" value="Chromosome 5"/>
</dbReference>
<feature type="compositionally biased region" description="Basic residues" evidence="1">
    <location>
        <begin position="95"/>
        <end position="116"/>
    </location>
</feature>
<sequence>VDVHVALALGARPEQDAAPAAPGPAEAAPFARRDDDGGLEVGGRGVLEQLVADGDVGGVEVVEVGGAAAAAAVAQLREHVPEARVLGATAAAPARRPRPGGPGRRRRRCLRRLGVSVHRRQQGPCDSLAF</sequence>
<name>A0A8R7UJZ1_TRIUA</name>
<accession>A0A8R7UJZ1</accession>
<feature type="region of interest" description="Disordered" evidence="1">
    <location>
        <begin position="87"/>
        <end position="116"/>
    </location>
</feature>
<organism evidence="2 3">
    <name type="scientific">Triticum urartu</name>
    <name type="common">Red wild einkorn</name>
    <name type="synonym">Crithodium urartu</name>
    <dbReference type="NCBI Taxonomy" id="4572"/>
    <lineage>
        <taxon>Eukaryota</taxon>
        <taxon>Viridiplantae</taxon>
        <taxon>Streptophyta</taxon>
        <taxon>Embryophyta</taxon>
        <taxon>Tracheophyta</taxon>
        <taxon>Spermatophyta</taxon>
        <taxon>Magnoliopsida</taxon>
        <taxon>Liliopsida</taxon>
        <taxon>Poales</taxon>
        <taxon>Poaceae</taxon>
        <taxon>BOP clade</taxon>
        <taxon>Pooideae</taxon>
        <taxon>Triticodae</taxon>
        <taxon>Triticeae</taxon>
        <taxon>Triticinae</taxon>
        <taxon>Triticum</taxon>
    </lineage>
</organism>
<keyword evidence="3" id="KW-1185">Reference proteome</keyword>
<dbReference type="EnsemblPlants" id="TuG1812G0500004036.01.T01">
    <property type="protein sequence ID" value="TuG1812G0500004036.01.T01.cds438221"/>
    <property type="gene ID" value="TuG1812G0500004036.01"/>
</dbReference>
<reference evidence="2" key="3">
    <citation type="submission" date="2022-06" db="UniProtKB">
        <authorList>
            <consortium name="EnsemblPlants"/>
        </authorList>
    </citation>
    <scope>IDENTIFICATION</scope>
</reference>
<proteinExistence type="predicted"/>
<dbReference type="Gramene" id="TuG1812G0500004036.01.T01">
    <property type="protein sequence ID" value="TuG1812G0500004036.01.T01.cds438221"/>
    <property type="gene ID" value="TuG1812G0500004036.01"/>
</dbReference>
<protein>
    <submittedName>
        <fullName evidence="2">Uncharacterized protein</fullName>
    </submittedName>
</protein>
<evidence type="ECO:0000313" key="2">
    <source>
        <dbReference type="EnsemblPlants" id="TuG1812G0500004036.01.T01.cds438221"/>
    </source>
</evidence>
<dbReference type="AlphaFoldDB" id="A0A8R7UJZ1"/>
<evidence type="ECO:0000313" key="3">
    <source>
        <dbReference type="Proteomes" id="UP000015106"/>
    </source>
</evidence>
<feature type="compositionally biased region" description="Low complexity" evidence="1">
    <location>
        <begin position="17"/>
        <end position="30"/>
    </location>
</feature>
<reference evidence="2" key="2">
    <citation type="submission" date="2018-03" db="EMBL/GenBank/DDBJ databases">
        <title>The Triticum urartu genome reveals the dynamic nature of wheat genome evolution.</title>
        <authorList>
            <person name="Ling H."/>
            <person name="Ma B."/>
            <person name="Shi X."/>
            <person name="Liu H."/>
            <person name="Dong L."/>
            <person name="Sun H."/>
            <person name="Cao Y."/>
            <person name="Gao Q."/>
            <person name="Zheng S."/>
            <person name="Li Y."/>
            <person name="Yu Y."/>
            <person name="Du H."/>
            <person name="Qi M."/>
            <person name="Li Y."/>
            <person name="Yu H."/>
            <person name="Cui Y."/>
            <person name="Wang N."/>
            <person name="Chen C."/>
            <person name="Wu H."/>
            <person name="Zhao Y."/>
            <person name="Zhang J."/>
            <person name="Li Y."/>
            <person name="Zhou W."/>
            <person name="Zhang B."/>
            <person name="Hu W."/>
            <person name="Eijk M."/>
            <person name="Tang J."/>
            <person name="Witsenboer H."/>
            <person name="Zhao S."/>
            <person name="Li Z."/>
            <person name="Zhang A."/>
            <person name="Wang D."/>
            <person name="Liang C."/>
        </authorList>
    </citation>
    <scope>NUCLEOTIDE SEQUENCE [LARGE SCALE GENOMIC DNA]</scope>
    <source>
        <strain evidence="2">cv. G1812</strain>
    </source>
</reference>